<proteinExistence type="predicted"/>
<name>A0ACC1SFX3_9HYPO</name>
<protein>
    <submittedName>
        <fullName evidence="1">Uncharacterized protein</fullName>
    </submittedName>
</protein>
<organism evidence="1 2">
    <name type="scientific">Fusarium decemcellulare</name>
    <dbReference type="NCBI Taxonomy" id="57161"/>
    <lineage>
        <taxon>Eukaryota</taxon>
        <taxon>Fungi</taxon>
        <taxon>Dikarya</taxon>
        <taxon>Ascomycota</taxon>
        <taxon>Pezizomycotina</taxon>
        <taxon>Sordariomycetes</taxon>
        <taxon>Hypocreomycetidae</taxon>
        <taxon>Hypocreales</taxon>
        <taxon>Nectriaceae</taxon>
        <taxon>Fusarium</taxon>
        <taxon>Fusarium decemcellulare species complex</taxon>
    </lineage>
</organism>
<dbReference type="Proteomes" id="UP001148629">
    <property type="component" value="Unassembled WGS sequence"/>
</dbReference>
<reference evidence="1" key="1">
    <citation type="submission" date="2022-08" db="EMBL/GenBank/DDBJ databases">
        <title>Genome Sequence of Fusarium decemcellulare.</title>
        <authorList>
            <person name="Buettner E."/>
        </authorList>
    </citation>
    <scope>NUCLEOTIDE SEQUENCE</scope>
    <source>
        <strain evidence="1">Babe19</strain>
    </source>
</reference>
<dbReference type="EMBL" id="JANRMS010000495">
    <property type="protein sequence ID" value="KAJ3538832.1"/>
    <property type="molecule type" value="Genomic_DNA"/>
</dbReference>
<sequence>MAHLETLPNELFMIIFGNLSSPLHIWAFVKASPVALGHLASYRQRCISTTIDQLEAWLQTHPQAVMVCRLQHIQRKDSYLEPSKIKSAAWSILNSRPVMDSSIRQSSLRFLSELFILQIHVNEVALTYASQAWNVLQSEAEAYEDRINRPHPPRVPFTPSSTELLRIEQGYLEFEVKRHSFHYVKPGLNLTGETLASRWRSSIRGPFYAGLNSEKGAPYSIFRYLSNERKSGGGQDYKTNVSKHDFQEYVDVL</sequence>
<gene>
    <name evidence="1" type="ORF">NM208_g5734</name>
</gene>
<evidence type="ECO:0000313" key="1">
    <source>
        <dbReference type="EMBL" id="KAJ3538832.1"/>
    </source>
</evidence>
<comment type="caution">
    <text evidence="1">The sequence shown here is derived from an EMBL/GenBank/DDBJ whole genome shotgun (WGS) entry which is preliminary data.</text>
</comment>
<accession>A0ACC1SFX3</accession>
<keyword evidence="2" id="KW-1185">Reference proteome</keyword>
<evidence type="ECO:0000313" key="2">
    <source>
        <dbReference type="Proteomes" id="UP001148629"/>
    </source>
</evidence>